<keyword evidence="7" id="KW-0285">Flavoprotein</keyword>
<dbReference type="GO" id="GO:0005886">
    <property type="term" value="C:plasma membrane"/>
    <property type="evidence" value="ECO:0007669"/>
    <property type="project" value="UniProtKB-SubCell"/>
</dbReference>
<dbReference type="InterPro" id="IPR013130">
    <property type="entry name" value="Fe3_Rdtase_TM_dom"/>
</dbReference>
<comment type="subunit">
    <text evidence="7">Heterodimer of a catalytic subunit (MsrP) and a heme-binding subunit (MsrQ).</text>
</comment>
<feature type="transmembrane region" description="Helical" evidence="7">
    <location>
        <begin position="151"/>
        <end position="169"/>
    </location>
</feature>
<dbReference type="GO" id="GO:0020037">
    <property type="term" value="F:heme binding"/>
    <property type="evidence" value="ECO:0007669"/>
    <property type="project" value="UniProtKB-UniRule"/>
</dbReference>
<feature type="transmembrane region" description="Helical" evidence="7">
    <location>
        <begin position="120"/>
        <end position="139"/>
    </location>
</feature>
<evidence type="ECO:0000313" key="9">
    <source>
        <dbReference type="EMBL" id="MBB3120203.1"/>
    </source>
</evidence>
<sequence length="217" mass="25154">MMDFFPTPKQLSRIKLAVFVLALLPFARMAWLTVSGQLVEPLQFITRGSGDWTLYFLCLTLAVTPLRRLLQWPWLIRLRRMLGLYAFFYAFLHFLTFLWFDHFFDVEAMWKDVLKRPFITVGFSAFVLLLPLAITSSNGMIKRLGGKRWQWLHRLVYIIAPLGILHFWWMKAAKHDFSQPILFGLIVAALLGVRLWWAYSKRAAAPAAAKGCSGCCH</sequence>
<dbReference type="GO" id="GO:0016679">
    <property type="term" value="F:oxidoreductase activity, acting on diphenols and related substances as donors"/>
    <property type="evidence" value="ECO:0007669"/>
    <property type="project" value="TreeGrafter"/>
</dbReference>
<keyword evidence="6 7" id="KW-0472">Membrane</keyword>
<dbReference type="PANTHER" id="PTHR36964:SF1">
    <property type="entry name" value="PROTEIN-METHIONINE-SULFOXIDE REDUCTASE HEME-BINDING SUBUNIT MSRQ"/>
    <property type="match status" value="1"/>
</dbReference>
<evidence type="ECO:0000256" key="6">
    <source>
        <dbReference type="ARBA" id="ARBA00023136"/>
    </source>
</evidence>
<dbReference type="GO" id="GO:0009055">
    <property type="term" value="F:electron transfer activity"/>
    <property type="evidence" value="ECO:0007669"/>
    <property type="project" value="UniProtKB-UniRule"/>
</dbReference>
<comment type="function">
    <text evidence="7">Part of the MsrPQ system that repairs oxidized periplasmic proteins containing methionine sulfoxide residues (Met-O), using respiratory chain electrons. Thus protects these proteins from oxidative-stress damage caused by reactive species of oxygen and chlorine generated by the host defense mechanisms. MsrPQ is essential for the maintenance of envelope integrity under bleach stress, rescuing a wide series of structurally unrelated periplasmic proteins from methionine oxidation. MsrQ provides electrons for reduction to the reductase catalytic subunit MsrP, using the quinone pool of the respiratory chain.</text>
</comment>
<feature type="transmembrane region" description="Helical" evidence="7">
    <location>
        <begin position="82"/>
        <end position="100"/>
    </location>
</feature>
<name>A0A7W5FVG3_9BURK</name>
<dbReference type="PANTHER" id="PTHR36964">
    <property type="entry name" value="PROTEIN-METHIONINE-SULFOXIDE REDUCTASE HEME-BINDING SUBUNIT MSRQ"/>
    <property type="match status" value="1"/>
</dbReference>
<comment type="cofactor">
    <cofactor evidence="7">
        <name>FMN</name>
        <dbReference type="ChEBI" id="CHEBI:58210"/>
    </cofactor>
    <text evidence="7">Binds 1 FMN per subunit.</text>
</comment>
<keyword evidence="10" id="KW-1185">Reference proteome</keyword>
<keyword evidence="2 7" id="KW-0813">Transport</keyword>
<evidence type="ECO:0000256" key="1">
    <source>
        <dbReference type="ARBA" id="ARBA00004141"/>
    </source>
</evidence>
<comment type="subcellular location">
    <subcellularLocation>
        <location evidence="7">Cell membrane</location>
        <topology evidence="7">Multi-pass membrane protein</topology>
    </subcellularLocation>
    <subcellularLocation>
        <location evidence="1">Membrane</location>
        <topology evidence="1">Multi-pass membrane protein</topology>
    </subcellularLocation>
</comment>
<dbReference type="AlphaFoldDB" id="A0A7W5FVG3"/>
<evidence type="ECO:0000256" key="5">
    <source>
        <dbReference type="ARBA" id="ARBA00023004"/>
    </source>
</evidence>
<keyword evidence="5 7" id="KW-0408">Iron</keyword>
<dbReference type="GO" id="GO:0010181">
    <property type="term" value="F:FMN binding"/>
    <property type="evidence" value="ECO:0007669"/>
    <property type="project" value="UniProtKB-UniRule"/>
</dbReference>
<keyword evidence="7" id="KW-0349">Heme</keyword>
<dbReference type="HAMAP" id="MF_01207">
    <property type="entry name" value="MsrQ"/>
    <property type="match status" value="1"/>
</dbReference>
<comment type="caution">
    <text evidence="7">Lacks conserved residue(s) required for the propagation of feature annotation.</text>
</comment>
<comment type="caution">
    <text evidence="9">The sequence shown here is derived from an EMBL/GenBank/DDBJ whole genome shotgun (WGS) entry which is preliminary data.</text>
</comment>
<dbReference type="Pfam" id="PF01794">
    <property type="entry name" value="Ferric_reduct"/>
    <property type="match status" value="1"/>
</dbReference>
<evidence type="ECO:0000313" key="10">
    <source>
        <dbReference type="Proteomes" id="UP000541535"/>
    </source>
</evidence>
<keyword evidence="3 7" id="KW-0812">Transmembrane</keyword>
<dbReference type="Proteomes" id="UP000541535">
    <property type="component" value="Unassembled WGS sequence"/>
</dbReference>
<feature type="transmembrane region" description="Helical" evidence="7">
    <location>
        <begin position="52"/>
        <end position="70"/>
    </location>
</feature>
<keyword evidence="4 7" id="KW-1133">Transmembrane helix</keyword>
<proteinExistence type="inferred from homology"/>
<dbReference type="EMBL" id="JACHXD010000009">
    <property type="protein sequence ID" value="MBB3120203.1"/>
    <property type="molecule type" value="Genomic_DNA"/>
</dbReference>
<keyword evidence="7" id="KW-1003">Cell membrane</keyword>
<comment type="similarity">
    <text evidence="7">Belongs to the MsrQ family.</text>
</comment>
<evidence type="ECO:0000256" key="2">
    <source>
        <dbReference type="ARBA" id="ARBA00022448"/>
    </source>
</evidence>
<protein>
    <recommendedName>
        <fullName evidence="7">Protein-methionine-sulfoxide reductase heme-binding subunit MsrQ</fullName>
    </recommendedName>
    <alternativeName>
        <fullName evidence="7">Flavocytochrome MsrQ</fullName>
    </alternativeName>
</protein>
<comment type="cofactor">
    <cofactor evidence="7">
        <name>heme b</name>
        <dbReference type="ChEBI" id="CHEBI:60344"/>
    </cofactor>
    <text evidence="7">Binds 1 heme b (iron(II)-protoporphyrin IX) group per subunit.</text>
</comment>
<evidence type="ECO:0000256" key="7">
    <source>
        <dbReference type="HAMAP-Rule" id="MF_01207"/>
    </source>
</evidence>
<evidence type="ECO:0000256" key="4">
    <source>
        <dbReference type="ARBA" id="ARBA00022989"/>
    </source>
</evidence>
<accession>A0A7W5FVG3</accession>
<keyword evidence="7" id="KW-0479">Metal-binding</keyword>
<dbReference type="GO" id="GO:0030091">
    <property type="term" value="P:protein repair"/>
    <property type="evidence" value="ECO:0007669"/>
    <property type="project" value="UniProtKB-UniRule"/>
</dbReference>
<feature type="domain" description="Ferric oxidoreductase" evidence="8">
    <location>
        <begin position="51"/>
        <end position="163"/>
    </location>
</feature>
<gene>
    <name evidence="7" type="primary">msrQ</name>
    <name evidence="9" type="ORF">FHS03_003267</name>
</gene>
<evidence type="ECO:0000256" key="3">
    <source>
        <dbReference type="ARBA" id="ARBA00022692"/>
    </source>
</evidence>
<reference evidence="9 10" key="1">
    <citation type="submission" date="2020-08" db="EMBL/GenBank/DDBJ databases">
        <title>Genomic Encyclopedia of Type Strains, Phase III (KMG-III): the genomes of soil and plant-associated and newly described type strains.</title>
        <authorList>
            <person name="Whitman W."/>
        </authorList>
    </citation>
    <scope>NUCLEOTIDE SEQUENCE [LARGE SCALE GENOMIC DNA]</scope>
    <source>
        <strain evidence="9 10">CECT 8897</strain>
    </source>
</reference>
<dbReference type="InterPro" id="IPR022837">
    <property type="entry name" value="MsrQ-like"/>
</dbReference>
<evidence type="ECO:0000259" key="8">
    <source>
        <dbReference type="Pfam" id="PF01794"/>
    </source>
</evidence>
<keyword evidence="7" id="KW-0288">FMN</keyword>
<keyword evidence="7" id="KW-0249">Electron transport</keyword>
<dbReference type="GO" id="GO:0046872">
    <property type="term" value="F:metal ion binding"/>
    <property type="evidence" value="ECO:0007669"/>
    <property type="project" value="UniProtKB-KW"/>
</dbReference>
<feature type="transmembrane region" description="Helical" evidence="7">
    <location>
        <begin position="181"/>
        <end position="199"/>
    </location>
</feature>
<organism evidence="9 10">
    <name type="scientific">Pseudoduganella violacea</name>
    <dbReference type="NCBI Taxonomy" id="1715466"/>
    <lineage>
        <taxon>Bacteria</taxon>
        <taxon>Pseudomonadati</taxon>
        <taxon>Pseudomonadota</taxon>
        <taxon>Betaproteobacteria</taxon>
        <taxon>Burkholderiales</taxon>
        <taxon>Oxalobacteraceae</taxon>
        <taxon>Telluria group</taxon>
        <taxon>Pseudoduganella</taxon>
    </lineage>
</organism>